<gene>
    <name evidence="1" type="ORF">NWF35_05670</name>
</gene>
<keyword evidence="2" id="KW-1185">Reference proteome</keyword>
<protein>
    <submittedName>
        <fullName evidence="1">Uncharacterized protein</fullName>
    </submittedName>
</protein>
<organism evidence="1 2">
    <name type="scientific">Polycladomyces subterraneus</name>
    <dbReference type="NCBI Taxonomy" id="1016997"/>
    <lineage>
        <taxon>Bacteria</taxon>
        <taxon>Bacillati</taxon>
        <taxon>Bacillota</taxon>
        <taxon>Bacilli</taxon>
        <taxon>Bacillales</taxon>
        <taxon>Thermoactinomycetaceae</taxon>
        <taxon>Polycladomyces</taxon>
    </lineage>
</organism>
<comment type="caution">
    <text evidence="1">The sequence shown here is derived from an EMBL/GenBank/DDBJ whole genome shotgun (WGS) entry which is preliminary data.</text>
</comment>
<reference evidence="1" key="1">
    <citation type="submission" date="2022-08" db="EMBL/GenBank/DDBJ databases">
        <title>Polycladomyces zharkentsis sp. nov., a novel thermophilic CMC and starch-degrading bacterium isolated from a geothermal spring in Kazakhstan.</title>
        <authorList>
            <person name="Mashzhan A."/>
            <person name="Kistaubaeva A."/>
            <person name="Javier-Lopez R."/>
            <person name="Birkeland N.-K."/>
        </authorList>
    </citation>
    <scope>NUCLEOTIDE SEQUENCE</scope>
    <source>
        <strain evidence="1">KSR 13</strain>
    </source>
</reference>
<dbReference type="Proteomes" id="UP001174196">
    <property type="component" value="Unassembled WGS sequence"/>
</dbReference>
<accession>A0ABT8IKW9</accession>
<evidence type="ECO:0000313" key="2">
    <source>
        <dbReference type="Proteomes" id="UP001174196"/>
    </source>
</evidence>
<name>A0ABT8IKW9_9BACL</name>
<sequence length="128" mass="14989">MNKQPEAGLFQPEKVFIGGYSEEERRPDPFVAVSFADERSAKAAYVRLKEGEKDWRIRIESSGENVRVVLEQEGASPLYVEDIWKDETWHFFSSYYHQSTCVLLMMAVEEEVRPDWSIRLAKEQVRVE</sequence>
<dbReference type="EMBL" id="JANRHH010000028">
    <property type="protein sequence ID" value="MDN4593396.1"/>
    <property type="molecule type" value="Genomic_DNA"/>
</dbReference>
<proteinExistence type="predicted"/>
<dbReference type="RefSeq" id="WP_301238119.1">
    <property type="nucleotide sequence ID" value="NZ_JANRHH010000028.1"/>
</dbReference>
<evidence type="ECO:0000313" key="1">
    <source>
        <dbReference type="EMBL" id="MDN4593396.1"/>
    </source>
</evidence>